<dbReference type="NCBIfam" id="TIGR01869">
    <property type="entry name" value="casC_Cse4"/>
    <property type="match status" value="1"/>
</dbReference>
<dbReference type="Proteomes" id="UP000063699">
    <property type="component" value="Chromosome"/>
</dbReference>
<accession>A0A0N9HLC2</accession>
<evidence type="ECO:0000313" key="2">
    <source>
        <dbReference type="Proteomes" id="UP000063699"/>
    </source>
</evidence>
<dbReference type="AlphaFoldDB" id="A0A0N9HLC2"/>
<proteinExistence type="predicted"/>
<protein>
    <recommendedName>
        <fullName evidence="3">CRISPR-associated protein Cse4</fullName>
    </recommendedName>
</protein>
<dbReference type="InterPro" id="IPR010148">
    <property type="entry name" value="CRISPR-assoc_prot_CT1975"/>
</dbReference>
<name>A0A0N9HLC2_9PSEU</name>
<sequence>MYLDIHALQTLPYSNVNRDGLGSPKSCFYGGAQRIRVSSQSWKRAARLVVEKQIVAPTVRTRQIANAVRHLLVEQGWPADDARRAGRAMVQAYGLEPAEDDDITSVLLWLPKTVVTDLADIATQHREQITQLALPELDEKGKPKKLSKDERTKREAATKTAVAAFSASVTDILNRRSPTISLLGRMLADTPDHTVDGATQVAHAFTVHEAAPDFDYFTAVDDLSPNSGAGHLATAEFATGTFYRYCTVNVHQLSEQLGDLDAALGVLDAWIRAFLTVVPSGKQNSTAPKTAPDLVHLSVRHASCSLAAAFERAIPTSPAGYAGPARDILADYAGRIHRFLNDPGVWSGYATTGNDTPSTLGDKFESLDDITQAACDALLDAAQPEAA</sequence>
<keyword evidence="2" id="KW-1185">Reference proteome</keyword>
<evidence type="ECO:0000313" key="1">
    <source>
        <dbReference type="EMBL" id="ALG06954.1"/>
    </source>
</evidence>
<dbReference type="KEGG" id="kphy:AOZ06_08475"/>
<evidence type="ECO:0008006" key="3">
    <source>
        <dbReference type="Google" id="ProtNLM"/>
    </source>
</evidence>
<reference evidence="1 2" key="1">
    <citation type="submission" date="2015-07" db="EMBL/GenBank/DDBJ databases">
        <title>Genome sequencing of Kibdelosporangium phytohabitans.</title>
        <authorList>
            <person name="Qin S."/>
            <person name="Xing K."/>
        </authorList>
    </citation>
    <scope>NUCLEOTIDE SEQUENCE [LARGE SCALE GENOMIC DNA]</scope>
    <source>
        <strain evidence="1 2">KLBMP1111</strain>
    </source>
</reference>
<dbReference type="Pfam" id="PF09344">
    <property type="entry name" value="Cas_CT1975"/>
    <property type="match status" value="1"/>
</dbReference>
<dbReference type="STRING" id="860235.AOZ06_08475"/>
<organism evidence="1 2">
    <name type="scientific">Kibdelosporangium phytohabitans</name>
    <dbReference type="NCBI Taxonomy" id="860235"/>
    <lineage>
        <taxon>Bacteria</taxon>
        <taxon>Bacillati</taxon>
        <taxon>Actinomycetota</taxon>
        <taxon>Actinomycetes</taxon>
        <taxon>Pseudonocardiales</taxon>
        <taxon>Pseudonocardiaceae</taxon>
        <taxon>Kibdelosporangium</taxon>
    </lineage>
</organism>
<dbReference type="EMBL" id="CP012752">
    <property type="protein sequence ID" value="ALG06954.1"/>
    <property type="molecule type" value="Genomic_DNA"/>
</dbReference>
<gene>
    <name evidence="1" type="ORF">AOZ06_08475</name>
</gene>